<accession>A0A655EQ87</accession>
<organism evidence="1 2">
    <name type="scientific">Salmonella enterica subsp. enterica serovar Bovismorbificans</name>
    <dbReference type="NCBI Taxonomy" id="58097"/>
    <lineage>
        <taxon>Bacteria</taxon>
        <taxon>Pseudomonadati</taxon>
        <taxon>Pseudomonadota</taxon>
        <taxon>Gammaproteobacteria</taxon>
        <taxon>Enterobacterales</taxon>
        <taxon>Enterobacteriaceae</taxon>
        <taxon>Salmonella</taxon>
    </lineage>
</organism>
<proteinExistence type="predicted"/>
<sequence length="140" mass="16166">MRRQRRQQQLATDIQSVAAEYARQRFDGQPVDIVLGPPGFKTKLRLLFQTTMVKAATSRAIYFVQRRIVRQHRFGATYAAAVFPHDENIDAHRHQRQNIHQLELRFGFIFRPVVDQRIAVSDIAGLRDQAKTDVFAHLAA</sequence>
<dbReference type="EMBL" id="CQPA01000094">
    <property type="protein sequence ID" value="CNV31512.1"/>
    <property type="molecule type" value="Genomic_DNA"/>
</dbReference>
<evidence type="ECO:0000313" key="1">
    <source>
        <dbReference type="EMBL" id="CNV31512.1"/>
    </source>
</evidence>
<dbReference type="Proteomes" id="UP000041314">
    <property type="component" value="Unassembled WGS sequence"/>
</dbReference>
<gene>
    <name evidence="1" type="ORF">ERS008198_05014</name>
</gene>
<reference evidence="1 2" key="1">
    <citation type="submission" date="2015-03" db="EMBL/GenBank/DDBJ databases">
        <authorList>
            <consortium name="Pathogen Informatics"/>
        </authorList>
    </citation>
    <scope>NUCLEOTIDE SEQUENCE [LARGE SCALE GENOMIC DNA]</scope>
    <source>
        <strain evidence="1 2">A1104</strain>
    </source>
</reference>
<protein>
    <submittedName>
        <fullName evidence="1">Uncharacterized protein</fullName>
    </submittedName>
</protein>
<evidence type="ECO:0000313" key="2">
    <source>
        <dbReference type="Proteomes" id="UP000041314"/>
    </source>
</evidence>
<name>A0A655EQ87_SALET</name>
<dbReference type="AlphaFoldDB" id="A0A655EQ87"/>